<proteinExistence type="predicted"/>
<dbReference type="PANTHER" id="PTHR46740">
    <property type="entry name" value="PROTEIN DYAD"/>
    <property type="match status" value="1"/>
</dbReference>
<evidence type="ECO:0000256" key="1">
    <source>
        <dbReference type="SAM" id="MobiDB-lite"/>
    </source>
</evidence>
<feature type="domain" description="PTC1-like winged helix-turn-helix" evidence="2">
    <location>
        <begin position="260"/>
        <end position="343"/>
    </location>
</feature>
<feature type="region of interest" description="Disordered" evidence="1">
    <location>
        <begin position="357"/>
        <end position="376"/>
    </location>
</feature>
<keyword evidence="4" id="KW-1185">Reference proteome</keyword>
<dbReference type="GO" id="GO:0007131">
    <property type="term" value="P:reciprocal meiotic recombination"/>
    <property type="evidence" value="ECO:0007669"/>
    <property type="project" value="InterPro"/>
</dbReference>
<feature type="compositionally biased region" description="Polar residues" evidence="1">
    <location>
        <begin position="598"/>
        <end position="608"/>
    </location>
</feature>
<gene>
    <name evidence="3" type="ORF">Tsubulata_027490</name>
</gene>
<dbReference type="Proteomes" id="UP001141552">
    <property type="component" value="Unassembled WGS sequence"/>
</dbReference>
<evidence type="ECO:0000313" key="4">
    <source>
        <dbReference type="Proteomes" id="UP001141552"/>
    </source>
</evidence>
<dbReference type="InterPro" id="IPR044221">
    <property type="entry name" value="DYAD/AMEIOTIC1"/>
</dbReference>
<reference evidence="3" key="2">
    <citation type="journal article" date="2023" name="Plants (Basel)">
        <title>Annotation of the Turnera subulata (Passifloraceae) Draft Genome Reveals the S-Locus Evolved after the Divergence of Turneroideae from Passifloroideae in a Stepwise Manner.</title>
        <authorList>
            <person name="Henning P.M."/>
            <person name="Roalson E.H."/>
            <person name="Mir W."/>
            <person name="McCubbin A.G."/>
            <person name="Shore J.S."/>
        </authorList>
    </citation>
    <scope>NUCLEOTIDE SEQUENCE</scope>
    <source>
        <strain evidence="3">F60SS</strain>
    </source>
</reference>
<name>A0A9Q0G0A9_9ROSI</name>
<accession>A0A9Q0G0A9</accession>
<feature type="compositionally biased region" description="Low complexity" evidence="1">
    <location>
        <begin position="540"/>
        <end position="556"/>
    </location>
</feature>
<dbReference type="GO" id="GO:0051177">
    <property type="term" value="P:meiotic sister chromatid cohesion"/>
    <property type="evidence" value="ECO:0007669"/>
    <property type="project" value="InterPro"/>
</dbReference>
<dbReference type="InterPro" id="IPR059080">
    <property type="entry name" value="WHD_PTC1"/>
</dbReference>
<feature type="compositionally biased region" description="Low complexity" evidence="1">
    <location>
        <begin position="582"/>
        <end position="594"/>
    </location>
</feature>
<organism evidence="3 4">
    <name type="scientific">Turnera subulata</name>
    <dbReference type="NCBI Taxonomy" id="218843"/>
    <lineage>
        <taxon>Eukaryota</taxon>
        <taxon>Viridiplantae</taxon>
        <taxon>Streptophyta</taxon>
        <taxon>Embryophyta</taxon>
        <taxon>Tracheophyta</taxon>
        <taxon>Spermatophyta</taxon>
        <taxon>Magnoliopsida</taxon>
        <taxon>eudicotyledons</taxon>
        <taxon>Gunneridae</taxon>
        <taxon>Pentapetalae</taxon>
        <taxon>rosids</taxon>
        <taxon>fabids</taxon>
        <taxon>Malpighiales</taxon>
        <taxon>Passifloraceae</taxon>
        <taxon>Turnera</taxon>
    </lineage>
</organism>
<feature type="region of interest" description="Disordered" evidence="1">
    <location>
        <begin position="540"/>
        <end position="560"/>
    </location>
</feature>
<evidence type="ECO:0000313" key="3">
    <source>
        <dbReference type="EMBL" id="KAJ4841233.1"/>
    </source>
</evidence>
<sequence>GRQDEKEDDEEDPGSHIRVSSFYQIDHSKLPPSSPPQLQAIRVVMVNEKTRKRVSLRFPSTLCLRAHFMDTTTTTNCIHSKKEYSNPKKLPPLDLRCIIGSETAALVLYRRIPPPELAANTGSWIFWAAPPPLKTLSDRLKDDPGVLKWASRRRVSFLASQPDDHDDDTHQGAIVPVTDELEEIEESEDDVDEEAQKQESRRITITIDDRKRKSPVACATQSSKRHHHNMQQLTPPQSGDGDTTKQLVVYQRRNPKLFHRWSEHRYKLAEMNLLKIMKEEGAVLENPIARHELRDKARKLIGDTGLLDHLLKHMAGKVAPGGEERFQRRHKTLGGAIEYWLEKAELEDIRKEAGVKDPYWAPPPGWKPGDDPTQDPVSARQIAQLNQEMAHVKQEMQMLKNIALEYGREKQPATLHIQTPSTTQDTEIGSSLIELKQGNRDRDTRMDGLEEQLMRISQNVSRMQDDIDMLKTTVVEFRQAECEGQSTLIATKEDRAARIQRLRSGFKICKPQGTFTWPSMAISSPQLSVQLEHLLALPTPPSVSSSSAKQSNLLSAPRPLHLEDNPISAVKPIAERKPAICPPSSAAGPSSSPPIEINLTTSSTPTYTSARRPLVNLNEPHFLFF</sequence>
<feature type="non-terminal residue" evidence="3">
    <location>
        <position position="625"/>
    </location>
</feature>
<dbReference type="EMBL" id="JAKUCV010002846">
    <property type="protein sequence ID" value="KAJ4841233.1"/>
    <property type="molecule type" value="Genomic_DNA"/>
</dbReference>
<protein>
    <recommendedName>
        <fullName evidence="2">PTC1-like winged helix-turn-helix domain-containing protein</fullName>
    </recommendedName>
</protein>
<reference evidence="3" key="1">
    <citation type="submission" date="2022-02" db="EMBL/GenBank/DDBJ databases">
        <authorList>
            <person name="Henning P.M."/>
            <person name="McCubbin A.G."/>
            <person name="Shore J.S."/>
        </authorList>
    </citation>
    <scope>NUCLEOTIDE SEQUENCE</scope>
    <source>
        <strain evidence="3">F60SS</strain>
        <tissue evidence="3">Leaves</tissue>
    </source>
</reference>
<evidence type="ECO:0000259" key="2">
    <source>
        <dbReference type="Pfam" id="PF25874"/>
    </source>
</evidence>
<dbReference type="OrthoDB" id="515863at2759"/>
<feature type="region of interest" description="Disordered" evidence="1">
    <location>
        <begin position="578"/>
        <end position="608"/>
    </location>
</feature>
<dbReference type="Pfam" id="PF25874">
    <property type="entry name" value="WHD_plant_repro"/>
    <property type="match status" value="1"/>
</dbReference>
<dbReference type="PANTHER" id="PTHR46740:SF2">
    <property type="entry name" value="PROTEIN DYAD"/>
    <property type="match status" value="1"/>
</dbReference>
<feature type="region of interest" description="Disordered" evidence="1">
    <location>
        <begin position="207"/>
        <end position="243"/>
    </location>
</feature>
<feature type="compositionally biased region" description="Polar residues" evidence="1">
    <location>
        <begin position="230"/>
        <end position="243"/>
    </location>
</feature>
<dbReference type="AlphaFoldDB" id="A0A9Q0G0A9"/>
<comment type="caution">
    <text evidence="3">The sequence shown here is derived from an EMBL/GenBank/DDBJ whole genome shotgun (WGS) entry which is preliminary data.</text>
</comment>